<dbReference type="GO" id="GO:0071949">
    <property type="term" value="F:FAD binding"/>
    <property type="evidence" value="ECO:0007669"/>
    <property type="project" value="InterPro"/>
</dbReference>
<gene>
    <name evidence="20" type="primary">MPUL0B04860</name>
    <name evidence="20" type="ORF">METSCH_B04860</name>
</gene>
<keyword evidence="11" id="KW-0576">Peroxisome</keyword>
<evidence type="ECO:0000259" key="16">
    <source>
        <dbReference type="Pfam" id="PF01756"/>
    </source>
</evidence>
<feature type="binding site" evidence="14">
    <location>
        <position position="159"/>
    </location>
    <ligand>
        <name>FAD</name>
        <dbReference type="ChEBI" id="CHEBI:57692"/>
    </ligand>
</feature>
<dbReference type="Pfam" id="PF01756">
    <property type="entry name" value="ACOX"/>
    <property type="match status" value="1"/>
</dbReference>
<evidence type="ECO:0000259" key="17">
    <source>
        <dbReference type="Pfam" id="PF02770"/>
    </source>
</evidence>
<evidence type="ECO:0000256" key="9">
    <source>
        <dbReference type="ARBA" id="ARBA00023002"/>
    </source>
</evidence>
<keyword evidence="9" id="KW-0560">Oxidoreductase</keyword>
<evidence type="ECO:0000256" key="5">
    <source>
        <dbReference type="ARBA" id="ARBA00006288"/>
    </source>
</evidence>
<dbReference type="InterPro" id="IPR037069">
    <property type="entry name" value="AcylCoA_DH/ox_N_sf"/>
</dbReference>
<feature type="active site" description="Proton acceptor" evidence="13">
    <location>
        <position position="453"/>
    </location>
</feature>
<evidence type="ECO:0000256" key="14">
    <source>
        <dbReference type="PIRSR" id="PIRSR000168-2"/>
    </source>
</evidence>
<feature type="binding site" evidence="14">
    <location>
        <position position="198"/>
    </location>
    <ligand>
        <name>FAD</name>
        <dbReference type="ChEBI" id="CHEBI:57692"/>
    </ligand>
</feature>
<evidence type="ECO:0000256" key="11">
    <source>
        <dbReference type="ARBA" id="ARBA00023140"/>
    </source>
</evidence>
<keyword evidence="8" id="KW-0276">Fatty acid metabolism</keyword>
<dbReference type="PANTHER" id="PTHR10909">
    <property type="entry name" value="ELECTRON TRANSPORT OXIDOREDUCTASE"/>
    <property type="match status" value="1"/>
</dbReference>
<organism evidence="20 21">
    <name type="scientific">Metschnikowia aff. pulcherrima</name>
    <dbReference type="NCBI Taxonomy" id="2163413"/>
    <lineage>
        <taxon>Eukaryota</taxon>
        <taxon>Fungi</taxon>
        <taxon>Dikarya</taxon>
        <taxon>Ascomycota</taxon>
        <taxon>Saccharomycotina</taxon>
        <taxon>Pichiomycetes</taxon>
        <taxon>Metschnikowiaceae</taxon>
        <taxon>Metschnikowia</taxon>
    </lineage>
</organism>
<evidence type="ECO:0000256" key="2">
    <source>
        <dbReference type="ARBA" id="ARBA00001974"/>
    </source>
</evidence>
<dbReference type="UniPathway" id="UPA00661"/>
<keyword evidence="21" id="KW-1185">Reference proteome</keyword>
<evidence type="ECO:0000256" key="8">
    <source>
        <dbReference type="ARBA" id="ARBA00022832"/>
    </source>
</evidence>
<dbReference type="PANTHER" id="PTHR10909:SF352">
    <property type="entry name" value="ACYL-COENZYME A OXIDASE-LIKE PROTEIN"/>
    <property type="match status" value="1"/>
</dbReference>
<feature type="domain" description="Acyl-coenzyme A oxidase N-terminal" evidence="18">
    <location>
        <begin position="31"/>
        <end position="142"/>
    </location>
</feature>
<dbReference type="PIRSF" id="PIRSF000168">
    <property type="entry name" value="Acyl-CoA_oxidase"/>
    <property type="match status" value="1"/>
</dbReference>
<evidence type="ECO:0000256" key="12">
    <source>
        <dbReference type="PIRNR" id="PIRNR000168"/>
    </source>
</evidence>
<dbReference type="InterPro" id="IPR055060">
    <property type="entry name" value="ACOX_C_alpha1"/>
</dbReference>
<feature type="region of interest" description="Disordered" evidence="15">
    <location>
        <begin position="683"/>
        <end position="703"/>
    </location>
</feature>
<comment type="subcellular location">
    <subcellularLocation>
        <location evidence="3">Peroxisome</location>
    </subcellularLocation>
</comment>
<dbReference type="InterPro" id="IPR046373">
    <property type="entry name" value="Acyl-CoA_Oxase/DH_mid-dom_sf"/>
</dbReference>
<dbReference type="InterPro" id="IPR029320">
    <property type="entry name" value="Acyl-CoA_ox_N"/>
</dbReference>
<evidence type="ECO:0000256" key="6">
    <source>
        <dbReference type="ARBA" id="ARBA00022630"/>
    </source>
</evidence>
<accession>A0A4P6XL85</accession>
<keyword evidence="7 12" id="KW-0274">FAD</keyword>
<comment type="catalytic activity">
    <reaction evidence="1">
        <text>a 2,3-saturated acyl-CoA + O2 = a (2E)-enoyl-CoA + H2O2</text>
        <dbReference type="Rhea" id="RHEA:38959"/>
        <dbReference type="ChEBI" id="CHEBI:15379"/>
        <dbReference type="ChEBI" id="CHEBI:16240"/>
        <dbReference type="ChEBI" id="CHEBI:58856"/>
        <dbReference type="ChEBI" id="CHEBI:65111"/>
        <dbReference type="EC" id="1.3.3.6"/>
    </reaction>
</comment>
<evidence type="ECO:0000256" key="3">
    <source>
        <dbReference type="ARBA" id="ARBA00004275"/>
    </source>
</evidence>
<dbReference type="SUPFAM" id="SSF56645">
    <property type="entry name" value="Acyl-CoA dehydrogenase NM domain-like"/>
    <property type="match status" value="1"/>
</dbReference>
<evidence type="ECO:0000256" key="1">
    <source>
        <dbReference type="ARBA" id="ARBA00001201"/>
    </source>
</evidence>
<evidence type="ECO:0000256" key="4">
    <source>
        <dbReference type="ARBA" id="ARBA00004846"/>
    </source>
</evidence>
<feature type="compositionally biased region" description="Basic and acidic residues" evidence="15">
    <location>
        <begin position="685"/>
        <end position="703"/>
    </location>
</feature>
<evidence type="ECO:0000259" key="18">
    <source>
        <dbReference type="Pfam" id="PF14749"/>
    </source>
</evidence>
<comment type="cofactor">
    <cofactor evidence="2">
        <name>FAD</name>
        <dbReference type="ChEBI" id="CHEBI:57692"/>
    </cofactor>
</comment>
<comment type="pathway">
    <text evidence="4">Lipid metabolism; peroxisomal fatty acid beta-oxidation.</text>
</comment>
<feature type="domain" description="Acyl-CoA oxidase C-terminal" evidence="16">
    <location>
        <begin position="509"/>
        <end position="681"/>
    </location>
</feature>
<dbReference type="InterPro" id="IPR009100">
    <property type="entry name" value="AcylCoA_DH/oxidase_NM_dom_sf"/>
</dbReference>
<evidence type="ECO:0000256" key="15">
    <source>
        <dbReference type="SAM" id="MobiDB-lite"/>
    </source>
</evidence>
<dbReference type="InterPro" id="IPR012258">
    <property type="entry name" value="Acyl-CoA_oxidase"/>
</dbReference>
<dbReference type="GO" id="GO:0005504">
    <property type="term" value="F:fatty acid binding"/>
    <property type="evidence" value="ECO:0007669"/>
    <property type="project" value="TreeGrafter"/>
</dbReference>
<feature type="domain" description="Acyl-CoA oxidase C-alpha1" evidence="19">
    <location>
        <begin position="294"/>
        <end position="467"/>
    </location>
</feature>
<dbReference type="Pfam" id="PF22924">
    <property type="entry name" value="ACOX_C_alpha1"/>
    <property type="match status" value="1"/>
</dbReference>
<dbReference type="Gene3D" id="2.40.110.10">
    <property type="entry name" value="Butyryl-CoA Dehydrogenase, subunit A, domain 2"/>
    <property type="match status" value="1"/>
</dbReference>
<evidence type="ECO:0000259" key="19">
    <source>
        <dbReference type="Pfam" id="PF22924"/>
    </source>
</evidence>
<dbReference type="Gene3D" id="1.10.540.10">
    <property type="entry name" value="Acyl-CoA dehydrogenase/oxidase, N-terminal domain"/>
    <property type="match status" value="1"/>
</dbReference>
<dbReference type="Gene3D" id="1.20.140.10">
    <property type="entry name" value="Butyryl-CoA Dehydrogenase, subunit A, domain 3"/>
    <property type="match status" value="2"/>
</dbReference>
<name>A0A4P6XL85_9ASCO</name>
<proteinExistence type="inferred from homology"/>
<dbReference type="InterPro" id="IPR006091">
    <property type="entry name" value="Acyl-CoA_Oxase/DH_mid-dom"/>
</dbReference>
<dbReference type="GO" id="GO:0055088">
    <property type="term" value="P:lipid homeostasis"/>
    <property type="evidence" value="ECO:0007669"/>
    <property type="project" value="TreeGrafter"/>
</dbReference>
<dbReference type="GO" id="GO:0005777">
    <property type="term" value="C:peroxisome"/>
    <property type="evidence" value="ECO:0007669"/>
    <property type="project" value="UniProtKB-SubCell"/>
</dbReference>
<evidence type="ECO:0000313" key="21">
    <source>
        <dbReference type="Proteomes" id="UP000292447"/>
    </source>
</evidence>
<feature type="domain" description="Acyl-CoA oxidase/dehydrogenase middle" evidence="17">
    <location>
        <begin position="155"/>
        <end position="264"/>
    </location>
</feature>
<evidence type="ECO:0000256" key="10">
    <source>
        <dbReference type="ARBA" id="ARBA00023098"/>
    </source>
</evidence>
<protein>
    <recommendedName>
        <fullName evidence="12">Acyl-coenzyme A oxidase</fullName>
    </recommendedName>
</protein>
<sequence length="703" mass="79157">MAITGRSLVSTMPGPDPATLMAEERRQAKFDPSDMHNIIEGTPEKAQKIMELYQSLERDPVLAPGYADYELSRDLHREQTTARIARMTQYVELELYTDFWRRLNLVTAYDPSLGIRILVNLGLFINCIKGNGTDAQFQYWCVEKEAKFMKQLWGCFGMTEFGHGSNAAGVETTATFDEKTDEFVINTPHIGATKWWIGGAAHSATHSSIYARLIIKGKDYGVKTFVVPLRDANHQLMCGVSIGDIGLKMGREGVDNGWIQFSQVRIPRFFMLQKFCKVARDGEVTLPPLEQLSYISLLQGRVGMASDSYRICARFITVAIRYAVGRRQFRSDISGGKQETQLIDYPLHQRRLMPYLALTYAMGVATDRLERQHEAVVKELEDAVKRNDEKAIHVSLADTKTLFIDSAALKSTLTWLAEQCITEARQACGGLGYSSYSGFGKSYADWVVQCTWEGDNNVLGMSAGRSILKCVSDVLKKNAKVSGSLLFLTNAKKCLGSEEVLKTEEDLNPGTVLKALEVLIVRVSAAALDKAETNKSWDFVSYERVLLSKLRCHHYLLDTFIQTLQGVKEPGLLYALAKVIRLYFMTFLLENFGREFITYRVLCPQLSKKITDRLVEESCLEVRNQAIPLTDSFQVPDTLLNSAIGNYNGNWYEDYFRVVKTLNDPSKTKAPYSHDLEAMLNRASVSDRQRAEKSSEAESKLSR</sequence>
<dbReference type="FunFam" id="2.40.110.10:FF:000003">
    <property type="entry name" value="Acyl-coenzyme A oxidase"/>
    <property type="match status" value="1"/>
</dbReference>
<dbReference type="InterPro" id="IPR002655">
    <property type="entry name" value="Acyl-CoA_oxidase_C"/>
</dbReference>
<evidence type="ECO:0000256" key="7">
    <source>
        <dbReference type="ARBA" id="ARBA00022827"/>
    </source>
</evidence>
<keyword evidence="10" id="KW-0443">Lipid metabolism</keyword>
<dbReference type="Pfam" id="PF02770">
    <property type="entry name" value="Acyl-CoA_dh_M"/>
    <property type="match status" value="1"/>
</dbReference>
<dbReference type="GO" id="GO:0033540">
    <property type="term" value="P:fatty acid beta-oxidation using acyl-CoA oxidase"/>
    <property type="evidence" value="ECO:0007669"/>
    <property type="project" value="UniProtKB-UniPathway"/>
</dbReference>
<reference evidence="21" key="1">
    <citation type="submission" date="2019-03" db="EMBL/GenBank/DDBJ databases">
        <title>Snf2 controls pulcherriminic acid biosynthesis and connects pigmentation and antifungal activity of the yeast Metschnikowia pulcherrima.</title>
        <authorList>
            <person name="Gore-Lloyd D."/>
            <person name="Sumann I."/>
            <person name="Brachmann A.O."/>
            <person name="Schneeberger K."/>
            <person name="Ortiz-Merino R.A."/>
            <person name="Moreno-Beltran M."/>
            <person name="Schlaefli M."/>
            <person name="Kirner P."/>
            <person name="Santos Kron A."/>
            <person name="Wolfe K.H."/>
            <person name="Piel J."/>
            <person name="Ahrens C.H."/>
            <person name="Henk D."/>
            <person name="Freimoser F.M."/>
        </authorList>
    </citation>
    <scope>NUCLEOTIDE SEQUENCE [LARGE SCALE GENOMIC DNA]</scope>
    <source>
        <strain evidence="21">APC 1.2</strain>
    </source>
</reference>
<dbReference type="AlphaFoldDB" id="A0A4P6XL85"/>
<dbReference type="GO" id="GO:0003997">
    <property type="term" value="F:acyl-CoA oxidase activity"/>
    <property type="evidence" value="ECO:0007669"/>
    <property type="project" value="UniProtKB-EC"/>
</dbReference>
<dbReference type="InterPro" id="IPR036250">
    <property type="entry name" value="AcylCo_DH-like_C"/>
</dbReference>
<comment type="similarity">
    <text evidence="5 12">Belongs to the acyl-CoA oxidase family.</text>
</comment>
<dbReference type="Pfam" id="PF14749">
    <property type="entry name" value="Acyl-CoA_ox_N"/>
    <property type="match status" value="1"/>
</dbReference>
<dbReference type="Proteomes" id="UP000292447">
    <property type="component" value="Chromosome II"/>
</dbReference>
<dbReference type="EMBL" id="CP034457">
    <property type="protein sequence ID" value="QBM87285.1"/>
    <property type="molecule type" value="Genomic_DNA"/>
</dbReference>
<dbReference type="FunFam" id="1.20.140.10:FF:000015">
    <property type="entry name" value="Acyl-coenzyme A oxidase"/>
    <property type="match status" value="1"/>
</dbReference>
<dbReference type="SUPFAM" id="SSF47203">
    <property type="entry name" value="Acyl-CoA dehydrogenase C-terminal domain-like"/>
    <property type="match status" value="2"/>
</dbReference>
<keyword evidence="6 12" id="KW-0285">Flavoprotein</keyword>
<evidence type="ECO:0000313" key="20">
    <source>
        <dbReference type="EMBL" id="QBM87285.1"/>
    </source>
</evidence>
<dbReference type="STRING" id="2163413.A0A4P6XL85"/>
<evidence type="ECO:0000256" key="13">
    <source>
        <dbReference type="PIRSR" id="PIRSR000168-1"/>
    </source>
</evidence>